<sequence length="346" mass="38736">METCNCSLATGKGGILAYDVYMFNKIGLKNPYGLSGTRSFNYLRTIDVPRAPLGEWTYSHEVTVTEKSPDTKLIAVPFQATNAWLDDMGWFNHIVIENIGISGNKVRVGLRTSYFYKNDYRGYTDPAARLHVFETHNENTRLGWGAYIKGATDFTAITSNTQLGFIVWSYSGTITDSMTLPSNLPNRDSQLVLAYWDHPSAVVEYDHITNRVLTPGNTVKMDIIIIQSGFTPPLKKGDSGLFLFNKMGQPVITNHYPPIKAPETIHIGRSESKVYDRPLVPLARYGVFFTGSSNNNRCWHGGLRMLNGAVSVRQGSYYKFGSHKTAAGNAFYSECDTIVLNRDDYF</sequence>
<organism evidence="1 2">
    <name type="scientific">Providencia rettgeri</name>
    <dbReference type="NCBI Taxonomy" id="587"/>
    <lineage>
        <taxon>Bacteria</taxon>
        <taxon>Pseudomonadati</taxon>
        <taxon>Pseudomonadota</taxon>
        <taxon>Gammaproteobacteria</taxon>
        <taxon>Enterobacterales</taxon>
        <taxon>Morganellaceae</taxon>
        <taxon>Providencia</taxon>
    </lineage>
</organism>
<dbReference type="AlphaFoldDB" id="A0A9N8CYF0"/>
<dbReference type="InterPro" id="IPR045604">
    <property type="entry name" value="DUF6453"/>
</dbReference>
<dbReference type="EMBL" id="CAHPSF010000001">
    <property type="protein sequence ID" value="CAB5668276.1"/>
    <property type="molecule type" value="Genomic_DNA"/>
</dbReference>
<gene>
    <name evidence="1" type="ORF">GHA_00605</name>
</gene>
<dbReference type="Proteomes" id="UP000834611">
    <property type="component" value="Unassembled WGS sequence"/>
</dbReference>
<accession>A0A9N8CYF0</accession>
<evidence type="ECO:0000313" key="1">
    <source>
        <dbReference type="EMBL" id="CAB5668276.1"/>
    </source>
</evidence>
<proteinExistence type="predicted"/>
<comment type="caution">
    <text evidence="1">The sequence shown here is derived from an EMBL/GenBank/DDBJ whole genome shotgun (WGS) entry which is preliminary data.</text>
</comment>
<dbReference type="Pfam" id="PF20051">
    <property type="entry name" value="DUF6453"/>
    <property type="match status" value="1"/>
</dbReference>
<name>A0A9N8CYF0_PRORE</name>
<protein>
    <submittedName>
        <fullName evidence="1">Uncharacterized protein</fullName>
    </submittedName>
</protein>
<evidence type="ECO:0000313" key="2">
    <source>
        <dbReference type="Proteomes" id="UP000834611"/>
    </source>
</evidence>
<reference evidence="1" key="1">
    <citation type="submission" date="2020-05" db="EMBL/GenBank/DDBJ databases">
        <authorList>
            <person name="Delgado-Blas J."/>
        </authorList>
    </citation>
    <scope>NUCLEOTIDE SEQUENCE</scope>
    <source>
        <strain evidence="1">BB1453</strain>
    </source>
</reference>